<evidence type="ECO:0000313" key="17">
    <source>
        <dbReference type="Proteomes" id="UP000027138"/>
    </source>
</evidence>
<evidence type="ECO:0000256" key="3">
    <source>
        <dbReference type="ARBA" id="ARBA00009324"/>
    </source>
</evidence>
<evidence type="ECO:0000256" key="7">
    <source>
        <dbReference type="ARBA" id="ARBA00022824"/>
    </source>
</evidence>
<keyword evidence="14" id="KW-0275">Fatty acid biosynthesis</keyword>
<evidence type="ECO:0000256" key="8">
    <source>
        <dbReference type="ARBA" id="ARBA00022832"/>
    </source>
</evidence>
<evidence type="ECO:0000256" key="10">
    <source>
        <dbReference type="ARBA" id="ARBA00022989"/>
    </source>
</evidence>
<gene>
    <name evidence="16" type="ORF">JCGZ_11141</name>
</gene>
<proteinExistence type="inferred from homology"/>
<keyword evidence="10" id="KW-1133">Transmembrane helix</keyword>
<organism evidence="16 17">
    <name type="scientific">Jatropha curcas</name>
    <name type="common">Barbados nut</name>
    <dbReference type="NCBI Taxonomy" id="180498"/>
    <lineage>
        <taxon>Eukaryota</taxon>
        <taxon>Viridiplantae</taxon>
        <taxon>Streptophyta</taxon>
        <taxon>Embryophyta</taxon>
        <taxon>Tracheophyta</taxon>
        <taxon>Spermatophyta</taxon>
        <taxon>Magnoliopsida</taxon>
        <taxon>eudicotyledons</taxon>
        <taxon>Gunneridae</taxon>
        <taxon>Pentapetalae</taxon>
        <taxon>rosids</taxon>
        <taxon>fabids</taxon>
        <taxon>Malpighiales</taxon>
        <taxon>Euphorbiaceae</taxon>
        <taxon>Crotonoideae</taxon>
        <taxon>Jatropheae</taxon>
        <taxon>Jatropha</taxon>
    </lineage>
</organism>
<dbReference type="GO" id="GO:0006633">
    <property type="term" value="P:fatty acid biosynthetic process"/>
    <property type="evidence" value="ECO:0007669"/>
    <property type="project" value="UniProtKB-KW"/>
</dbReference>
<name>A0A067KHY2_JATCU</name>
<keyword evidence="5" id="KW-0812">Transmembrane</keyword>
<keyword evidence="13" id="KW-0472">Membrane</keyword>
<evidence type="ECO:0000256" key="12">
    <source>
        <dbReference type="ARBA" id="ARBA00023098"/>
    </source>
</evidence>
<protein>
    <recommendedName>
        <fullName evidence="15">Fatty acid hydroxylase domain-containing protein</fullName>
    </recommendedName>
</protein>
<dbReference type="GO" id="GO:0080132">
    <property type="term" value="F:fatty acid 2-hydroxylase activity"/>
    <property type="evidence" value="ECO:0007669"/>
    <property type="project" value="InterPro"/>
</dbReference>
<keyword evidence="6" id="KW-0479">Metal-binding</keyword>
<dbReference type="AlphaFoldDB" id="A0A067KHY2"/>
<dbReference type="Proteomes" id="UP000027138">
    <property type="component" value="Unassembled WGS sequence"/>
</dbReference>
<feature type="domain" description="Fatty acid hydroxylase" evidence="15">
    <location>
        <begin position="47"/>
        <end position="125"/>
    </location>
</feature>
<keyword evidence="12" id="KW-0443">Lipid metabolism</keyword>
<evidence type="ECO:0000256" key="6">
    <source>
        <dbReference type="ARBA" id="ARBA00022723"/>
    </source>
</evidence>
<evidence type="ECO:0000256" key="1">
    <source>
        <dbReference type="ARBA" id="ARBA00001947"/>
    </source>
</evidence>
<dbReference type="STRING" id="180498.A0A067KHY2"/>
<evidence type="ECO:0000256" key="11">
    <source>
        <dbReference type="ARBA" id="ARBA00023002"/>
    </source>
</evidence>
<sequence>MCPKGFTVDLCKPHLFQVGYLGEHYDGWVHQPIITKESPRFFQSEILEFWHLFHFVGTPSTAPAVFGGTLLGYVIYDLTHYYLHHGQPSTLLSKSLKKYHLSHHFKVQDVGFGITSTLWDIVFGTLPPIQVIEKKE</sequence>
<dbReference type="PANTHER" id="PTHR12863">
    <property type="entry name" value="FATTY ACID HYDROXYLASE"/>
    <property type="match status" value="1"/>
</dbReference>
<keyword evidence="11" id="KW-0560">Oxidoreductase</keyword>
<dbReference type="Pfam" id="PF04116">
    <property type="entry name" value="FA_hydroxylase"/>
    <property type="match status" value="1"/>
</dbReference>
<evidence type="ECO:0000256" key="5">
    <source>
        <dbReference type="ARBA" id="ARBA00022692"/>
    </source>
</evidence>
<evidence type="ECO:0000256" key="14">
    <source>
        <dbReference type="ARBA" id="ARBA00023160"/>
    </source>
</evidence>
<evidence type="ECO:0000313" key="16">
    <source>
        <dbReference type="EMBL" id="KDP34618.1"/>
    </source>
</evidence>
<dbReference type="GO" id="GO:0005506">
    <property type="term" value="F:iron ion binding"/>
    <property type="evidence" value="ECO:0007669"/>
    <property type="project" value="InterPro"/>
</dbReference>
<evidence type="ECO:0000256" key="2">
    <source>
        <dbReference type="ARBA" id="ARBA00004477"/>
    </source>
</evidence>
<dbReference type="InterPro" id="IPR014430">
    <property type="entry name" value="Scs7"/>
</dbReference>
<reference evidence="16 17" key="1">
    <citation type="journal article" date="2014" name="PLoS ONE">
        <title>Global Analysis of Gene Expression Profiles in Physic Nut (Jatropha curcas L.) Seedlings Exposed to Salt Stress.</title>
        <authorList>
            <person name="Zhang L."/>
            <person name="Zhang C."/>
            <person name="Wu P."/>
            <person name="Chen Y."/>
            <person name="Li M."/>
            <person name="Jiang H."/>
            <person name="Wu G."/>
        </authorList>
    </citation>
    <scope>NUCLEOTIDE SEQUENCE [LARGE SCALE GENOMIC DNA]</scope>
    <source>
        <strain evidence="17">cv. GZQX0401</strain>
        <tissue evidence="16">Young leaves</tissue>
    </source>
</reference>
<keyword evidence="9" id="KW-0862">Zinc</keyword>
<evidence type="ECO:0000256" key="13">
    <source>
        <dbReference type="ARBA" id="ARBA00023136"/>
    </source>
</evidence>
<keyword evidence="7" id="KW-0256">Endoplasmic reticulum</keyword>
<keyword evidence="8" id="KW-0276">Fatty acid metabolism</keyword>
<evidence type="ECO:0000259" key="15">
    <source>
        <dbReference type="Pfam" id="PF04116"/>
    </source>
</evidence>
<comment type="similarity">
    <text evidence="3">Belongs to the sterol desaturase family.</text>
</comment>
<evidence type="ECO:0000256" key="4">
    <source>
        <dbReference type="ARBA" id="ARBA00022516"/>
    </source>
</evidence>
<accession>A0A067KHY2</accession>
<dbReference type="PANTHER" id="PTHR12863:SF1">
    <property type="entry name" value="FATTY ACID 2-HYDROXYLASE"/>
    <property type="match status" value="1"/>
</dbReference>
<keyword evidence="17" id="KW-1185">Reference proteome</keyword>
<comment type="cofactor">
    <cofactor evidence="1">
        <name>Zn(2+)</name>
        <dbReference type="ChEBI" id="CHEBI:29105"/>
    </cofactor>
</comment>
<dbReference type="InterPro" id="IPR006694">
    <property type="entry name" value="Fatty_acid_hydroxylase"/>
</dbReference>
<dbReference type="GO" id="GO:0005789">
    <property type="term" value="C:endoplasmic reticulum membrane"/>
    <property type="evidence" value="ECO:0007669"/>
    <property type="project" value="UniProtKB-SubCell"/>
</dbReference>
<dbReference type="EMBL" id="KK914518">
    <property type="protein sequence ID" value="KDP34618.1"/>
    <property type="molecule type" value="Genomic_DNA"/>
</dbReference>
<evidence type="ECO:0000256" key="9">
    <source>
        <dbReference type="ARBA" id="ARBA00022833"/>
    </source>
</evidence>
<dbReference type="OrthoDB" id="260519at2759"/>
<comment type="subcellular location">
    <subcellularLocation>
        <location evidence="2">Endoplasmic reticulum membrane</location>
        <topology evidence="2">Multi-pass membrane protein</topology>
    </subcellularLocation>
</comment>
<keyword evidence="4" id="KW-0444">Lipid biosynthesis</keyword>